<dbReference type="Pfam" id="PF12679">
    <property type="entry name" value="ABC2_membrane_2"/>
    <property type="match status" value="1"/>
</dbReference>
<accession>A0ABX0J7X2</accession>
<dbReference type="Proteomes" id="UP001165962">
    <property type="component" value="Unassembled WGS sequence"/>
</dbReference>
<keyword evidence="3" id="KW-1185">Reference proteome</keyword>
<reference evidence="2" key="1">
    <citation type="submission" date="2020-03" db="EMBL/GenBank/DDBJ databases">
        <title>Draft sequencing of Paenibacilllus sp. S3N08.</title>
        <authorList>
            <person name="Kim D.-U."/>
        </authorList>
    </citation>
    <scope>NUCLEOTIDE SEQUENCE</scope>
    <source>
        <strain evidence="2">S3N08</strain>
    </source>
</reference>
<keyword evidence="1" id="KW-1133">Transmembrane helix</keyword>
<feature type="transmembrane region" description="Helical" evidence="1">
    <location>
        <begin position="63"/>
        <end position="85"/>
    </location>
</feature>
<keyword evidence="1" id="KW-0472">Membrane</keyword>
<feature type="transmembrane region" description="Helical" evidence="1">
    <location>
        <begin position="270"/>
        <end position="289"/>
    </location>
</feature>
<evidence type="ECO:0000313" key="3">
    <source>
        <dbReference type="Proteomes" id="UP001165962"/>
    </source>
</evidence>
<sequence>MITIIAMTWKEMLRKRVMLLTLLMTGIFLLAFWFVAQTIGIGLQTPAGGGEASVSYLIERFKLGAIIIALGFFFGSFVTAFLSIFSSFSSVAGEAEQGVLLALLPRPLARWRWYMGRWIGYVTLGGGYSLLIFVSILLIARFHAAIPLDLLLLVKAFLLFAWTVPLLVSVSMLGSCIFSALGNGVFMTMLFGAGWLGGMIEKVAGSLLARDASLQPLKTIAGLMSLVMPADAIQQRMLSEMFSLSAIKELMNINDVLGPFGLGQEPTNAFLLYTACYTLAALGLGLWVFQRKDL</sequence>
<evidence type="ECO:0000256" key="1">
    <source>
        <dbReference type="SAM" id="Phobius"/>
    </source>
</evidence>
<name>A0ABX0J7X2_9BACL</name>
<proteinExistence type="predicted"/>
<dbReference type="RefSeq" id="WP_166150429.1">
    <property type="nucleotide sequence ID" value="NZ_JAAOIW010000004.1"/>
</dbReference>
<protein>
    <submittedName>
        <fullName evidence="2">ABC transporter permease subunit</fullName>
    </submittedName>
</protein>
<evidence type="ECO:0000313" key="2">
    <source>
        <dbReference type="EMBL" id="NHN30943.1"/>
    </source>
</evidence>
<keyword evidence="1" id="KW-0812">Transmembrane</keyword>
<feature type="transmembrane region" description="Helical" evidence="1">
    <location>
        <begin position="146"/>
        <end position="168"/>
    </location>
</feature>
<feature type="transmembrane region" description="Helical" evidence="1">
    <location>
        <begin position="180"/>
        <end position="200"/>
    </location>
</feature>
<dbReference type="EMBL" id="JAAOIW010000004">
    <property type="protein sequence ID" value="NHN30943.1"/>
    <property type="molecule type" value="Genomic_DNA"/>
</dbReference>
<gene>
    <name evidence="2" type="ORF">G9U52_13980</name>
</gene>
<organism evidence="2 3">
    <name type="scientific">Paenibacillus agricola</name>
    <dbReference type="NCBI Taxonomy" id="2716264"/>
    <lineage>
        <taxon>Bacteria</taxon>
        <taxon>Bacillati</taxon>
        <taxon>Bacillota</taxon>
        <taxon>Bacilli</taxon>
        <taxon>Bacillales</taxon>
        <taxon>Paenibacillaceae</taxon>
        <taxon>Paenibacillus</taxon>
    </lineage>
</organism>
<feature type="transmembrane region" description="Helical" evidence="1">
    <location>
        <begin position="118"/>
        <end position="140"/>
    </location>
</feature>
<comment type="caution">
    <text evidence="2">The sequence shown here is derived from an EMBL/GenBank/DDBJ whole genome shotgun (WGS) entry which is preliminary data.</text>
</comment>
<feature type="transmembrane region" description="Helical" evidence="1">
    <location>
        <begin position="17"/>
        <end position="43"/>
    </location>
</feature>